<proteinExistence type="predicted"/>
<reference evidence="2 4" key="1">
    <citation type="journal article" date="2011" name="Nature">
        <title>The Medicago genome provides insight into the evolution of rhizobial symbioses.</title>
        <authorList>
            <person name="Young N.D."/>
            <person name="Debelle F."/>
            <person name="Oldroyd G.E."/>
            <person name="Geurts R."/>
            <person name="Cannon S.B."/>
            <person name="Udvardi M.K."/>
            <person name="Benedito V.A."/>
            <person name="Mayer K.F."/>
            <person name="Gouzy J."/>
            <person name="Schoof H."/>
            <person name="Van de Peer Y."/>
            <person name="Proost S."/>
            <person name="Cook D.R."/>
            <person name="Meyers B.C."/>
            <person name="Spannagl M."/>
            <person name="Cheung F."/>
            <person name="De Mita S."/>
            <person name="Krishnakumar V."/>
            <person name="Gundlach H."/>
            <person name="Zhou S."/>
            <person name="Mudge J."/>
            <person name="Bharti A.K."/>
            <person name="Murray J.D."/>
            <person name="Naoumkina M.A."/>
            <person name="Rosen B."/>
            <person name="Silverstein K.A."/>
            <person name="Tang H."/>
            <person name="Rombauts S."/>
            <person name="Zhao P.X."/>
            <person name="Zhou P."/>
            <person name="Barbe V."/>
            <person name="Bardou P."/>
            <person name="Bechner M."/>
            <person name="Bellec A."/>
            <person name="Berger A."/>
            <person name="Berges H."/>
            <person name="Bidwell S."/>
            <person name="Bisseling T."/>
            <person name="Choisne N."/>
            <person name="Couloux A."/>
            <person name="Denny R."/>
            <person name="Deshpande S."/>
            <person name="Dai X."/>
            <person name="Doyle J.J."/>
            <person name="Dudez A.M."/>
            <person name="Farmer A.D."/>
            <person name="Fouteau S."/>
            <person name="Franken C."/>
            <person name="Gibelin C."/>
            <person name="Gish J."/>
            <person name="Goldstein S."/>
            <person name="Gonzalez A.J."/>
            <person name="Green P.J."/>
            <person name="Hallab A."/>
            <person name="Hartog M."/>
            <person name="Hua A."/>
            <person name="Humphray S.J."/>
            <person name="Jeong D.H."/>
            <person name="Jing Y."/>
            <person name="Jocker A."/>
            <person name="Kenton S.M."/>
            <person name="Kim D.J."/>
            <person name="Klee K."/>
            <person name="Lai H."/>
            <person name="Lang C."/>
            <person name="Lin S."/>
            <person name="Macmil S.L."/>
            <person name="Magdelenat G."/>
            <person name="Matthews L."/>
            <person name="McCorrison J."/>
            <person name="Monaghan E.L."/>
            <person name="Mun J.H."/>
            <person name="Najar F.Z."/>
            <person name="Nicholson C."/>
            <person name="Noirot C."/>
            <person name="O'Bleness M."/>
            <person name="Paule C.R."/>
            <person name="Poulain J."/>
            <person name="Prion F."/>
            <person name="Qin B."/>
            <person name="Qu C."/>
            <person name="Retzel E.F."/>
            <person name="Riddle C."/>
            <person name="Sallet E."/>
            <person name="Samain S."/>
            <person name="Samson N."/>
            <person name="Sanders I."/>
            <person name="Saurat O."/>
            <person name="Scarpelli C."/>
            <person name="Schiex T."/>
            <person name="Segurens B."/>
            <person name="Severin A.J."/>
            <person name="Sherrier D.J."/>
            <person name="Shi R."/>
            <person name="Sims S."/>
            <person name="Singer S.R."/>
            <person name="Sinharoy S."/>
            <person name="Sterck L."/>
            <person name="Viollet A."/>
            <person name="Wang B.B."/>
            <person name="Wang K."/>
            <person name="Wang M."/>
            <person name="Wang X."/>
            <person name="Warfsmann J."/>
            <person name="Weissenbach J."/>
            <person name="White D.D."/>
            <person name="White J.D."/>
            <person name="Wiley G.B."/>
            <person name="Wincker P."/>
            <person name="Xing Y."/>
            <person name="Yang L."/>
            <person name="Yao Z."/>
            <person name="Ying F."/>
            <person name="Zhai J."/>
            <person name="Zhou L."/>
            <person name="Zuber A."/>
            <person name="Denarie J."/>
            <person name="Dixon R.A."/>
            <person name="May G.D."/>
            <person name="Schwartz D.C."/>
            <person name="Rogers J."/>
            <person name="Quetier F."/>
            <person name="Town C.D."/>
            <person name="Roe B.A."/>
        </authorList>
    </citation>
    <scope>NUCLEOTIDE SEQUENCE [LARGE SCALE GENOMIC DNA]</scope>
    <source>
        <strain evidence="2">A17</strain>
        <strain evidence="3 4">cv. Jemalong A17</strain>
    </source>
</reference>
<feature type="compositionally biased region" description="Basic and acidic residues" evidence="1">
    <location>
        <begin position="7"/>
        <end position="18"/>
    </location>
</feature>
<dbReference type="HOGENOM" id="CLU_2907541_0_0_1"/>
<protein>
    <submittedName>
        <fullName evidence="2 3">Uncharacterized protein</fullName>
    </submittedName>
</protein>
<evidence type="ECO:0000313" key="4">
    <source>
        <dbReference type="Proteomes" id="UP000002051"/>
    </source>
</evidence>
<feature type="compositionally biased region" description="Basic and acidic residues" evidence="1">
    <location>
        <begin position="24"/>
        <end position="40"/>
    </location>
</feature>
<dbReference type="EMBL" id="KL403215">
    <property type="protein sequence ID" value="KEH15857.1"/>
    <property type="molecule type" value="Genomic_DNA"/>
</dbReference>
<sequence length="62" mass="7011">MPNQNDGCREHQINSLKEKKYKKEKGDLAKTFSKGDKSEVGHTQPIPIVLPPNKVRDAIKPK</sequence>
<dbReference type="Proteomes" id="UP000002051">
    <property type="component" value="Unassembled WGS sequence"/>
</dbReference>
<dbReference type="EnsemblPlants" id="KEH15857">
    <property type="protein sequence ID" value="KEH15857"/>
    <property type="gene ID" value="MTR_0490s0050"/>
</dbReference>
<dbReference type="AlphaFoldDB" id="A0A072TET8"/>
<evidence type="ECO:0000313" key="2">
    <source>
        <dbReference type="EMBL" id="KEH15857.1"/>
    </source>
</evidence>
<keyword evidence="4" id="KW-1185">Reference proteome</keyword>
<gene>
    <name evidence="2" type="ORF">MTR_0490s0050</name>
</gene>
<organism evidence="2 4">
    <name type="scientific">Medicago truncatula</name>
    <name type="common">Barrel medic</name>
    <name type="synonym">Medicago tribuloides</name>
    <dbReference type="NCBI Taxonomy" id="3880"/>
    <lineage>
        <taxon>Eukaryota</taxon>
        <taxon>Viridiplantae</taxon>
        <taxon>Streptophyta</taxon>
        <taxon>Embryophyta</taxon>
        <taxon>Tracheophyta</taxon>
        <taxon>Spermatophyta</taxon>
        <taxon>Magnoliopsida</taxon>
        <taxon>eudicotyledons</taxon>
        <taxon>Gunneridae</taxon>
        <taxon>Pentapetalae</taxon>
        <taxon>rosids</taxon>
        <taxon>fabids</taxon>
        <taxon>Fabales</taxon>
        <taxon>Fabaceae</taxon>
        <taxon>Papilionoideae</taxon>
        <taxon>50 kb inversion clade</taxon>
        <taxon>NPAAA clade</taxon>
        <taxon>Hologalegina</taxon>
        <taxon>IRL clade</taxon>
        <taxon>Trifolieae</taxon>
        <taxon>Medicago</taxon>
    </lineage>
</organism>
<reference evidence="2 4" key="2">
    <citation type="journal article" date="2014" name="BMC Genomics">
        <title>An improved genome release (version Mt4.0) for the model legume Medicago truncatula.</title>
        <authorList>
            <person name="Tang H."/>
            <person name="Krishnakumar V."/>
            <person name="Bidwell S."/>
            <person name="Rosen B."/>
            <person name="Chan A."/>
            <person name="Zhou S."/>
            <person name="Gentzbittel L."/>
            <person name="Childs K.L."/>
            <person name="Yandell M."/>
            <person name="Gundlach H."/>
            <person name="Mayer K.F."/>
            <person name="Schwartz D.C."/>
            <person name="Town C.D."/>
        </authorList>
    </citation>
    <scope>GENOME REANNOTATION</scope>
    <source>
        <strain evidence="2">A17</strain>
        <strain evidence="3 4">cv. Jemalong A17</strain>
    </source>
</reference>
<evidence type="ECO:0000256" key="1">
    <source>
        <dbReference type="SAM" id="MobiDB-lite"/>
    </source>
</evidence>
<reference evidence="3" key="3">
    <citation type="submission" date="2015-06" db="UniProtKB">
        <authorList>
            <consortium name="EnsemblPlants"/>
        </authorList>
    </citation>
    <scope>IDENTIFICATION</scope>
    <source>
        <strain evidence="3">cv. Jemalong A17</strain>
    </source>
</reference>
<feature type="region of interest" description="Disordered" evidence="1">
    <location>
        <begin position="1"/>
        <end position="62"/>
    </location>
</feature>
<name>A0A072TET8_MEDTR</name>
<accession>A0A072TET8</accession>
<evidence type="ECO:0000313" key="3">
    <source>
        <dbReference type="EnsemblPlants" id="KEH15857"/>
    </source>
</evidence>